<gene>
    <name evidence="3" type="ORF">H4R34_000936</name>
</gene>
<dbReference type="OrthoDB" id="4218123at2759"/>
<feature type="signal peptide" evidence="2">
    <location>
        <begin position="1"/>
        <end position="19"/>
    </location>
</feature>
<keyword evidence="1" id="KW-1133">Transmembrane helix</keyword>
<dbReference type="PANTHER" id="PTHR39470:SF1">
    <property type="entry name" value="CHORISMATE SYNTHASE PROTEIN"/>
    <property type="match status" value="1"/>
</dbReference>
<dbReference type="PANTHER" id="PTHR39470">
    <property type="entry name" value="CHROMOSOME 10, WHOLE GENOME SHOTGUN SEQUENCE"/>
    <property type="match status" value="1"/>
</dbReference>
<keyword evidence="4" id="KW-1185">Reference proteome</keyword>
<dbReference type="AlphaFoldDB" id="A0A9W8EAS5"/>
<reference evidence="3" key="1">
    <citation type="submission" date="2022-07" db="EMBL/GenBank/DDBJ databases">
        <title>Phylogenomic reconstructions and comparative analyses of Kickxellomycotina fungi.</title>
        <authorList>
            <person name="Reynolds N.K."/>
            <person name="Stajich J.E."/>
            <person name="Barry K."/>
            <person name="Grigoriev I.V."/>
            <person name="Crous P."/>
            <person name="Smith M.E."/>
        </authorList>
    </citation>
    <scope>NUCLEOTIDE SEQUENCE</scope>
    <source>
        <strain evidence="3">RSA 567</strain>
    </source>
</reference>
<evidence type="ECO:0000313" key="4">
    <source>
        <dbReference type="Proteomes" id="UP001151582"/>
    </source>
</evidence>
<keyword evidence="1" id="KW-0472">Membrane</keyword>
<proteinExistence type="predicted"/>
<feature type="chain" id="PRO_5040817101" evidence="2">
    <location>
        <begin position="20"/>
        <end position="397"/>
    </location>
</feature>
<protein>
    <submittedName>
        <fullName evidence="3">Uncharacterized protein</fullName>
    </submittedName>
</protein>
<feature type="transmembrane region" description="Helical" evidence="1">
    <location>
        <begin position="43"/>
        <end position="63"/>
    </location>
</feature>
<comment type="caution">
    <text evidence="3">The sequence shown here is derived from an EMBL/GenBank/DDBJ whole genome shotgun (WGS) entry which is preliminary data.</text>
</comment>
<organism evidence="3 4">
    <name type="scientific">Dimargaris verticillata</name>
    <dbReference type="NCBI Taxonomy" id="2761393"/>
    <lineage>
        <taxon>Eukaryota</taxon>
        <taxon>Fungi</taxon>
        <taxon>Fungi incertae sedis</taxon>
        <taxon>Zoopagomycota</taxon>
        <taxon>Kickxellomycotina</taxon>
        <taxon>Dimargaritomycetes</taxon>
        <taxon>Dimargaritales</taxon>
        <taxon>Dimargaritaceae</taxon>
        <taxon>Dimargaris</taxon>
    </lineage>
</organism>
<name>A0A9W8EAS5_9FUNG</name>
<dbReference type="EMBL" id="JANBQB010000034">
    <property type="protein sequence ID" value="KAJ1983976.1"/>
    <property type="molecule type" value="Genomic_DNA"/>
</dbReference>
<keyword evidence="1" id="KW-0812">Transmembrane</keyword>
<feature type="transmembrane region" description="Helical" evidence="1">
    <location>
        <begin position="178"/>
        <end position="201"/>
    </location>
</feature>
<evidence type="ECO:0000256" key="2">
    <source>
        <dbReference type="SAM" id="SignalP"/>
    </source>
</evidence>
<sequence>MAWLTQFAVALALPMLVQGVVKYWRRGSKPSSQHAKTPTIDRFQAFGARDIVVYSLLLVTLLYNGYSMIYDRPHNLFDTLGLSLQAPNYQLRQHWARFAAEQRSQLGNSFYPVDQAFPTAMDKASPEFDKLYHQYATPYGQLDTLVDRLRSRDNRVAYATYGEAAFTHCTWCKDEGDYALYVIPGLAFQYLWLALVVLAYTQSSTTFAPRRHLWSAYLLALLGVTVLVDGWLFFLSSSERVEVWSLFASADGTGHGSQHAQEKYWFWYNTAHGLRAGYFMALCVTLAALDCSQSRVATTQELLDTSLKHTALTLQRLQALQLLNSTVLSNAALRKRLVEHHAELSRLHSKMKQDPAVEEAYKKVSQRARQDELENDVYAHVDQIMASAFDESAPKRP</sequence>
<accession>A0A9W8EAS5</accession>
<evidence type="ECO:0000313" key="3">
    <source>
        <dbReference type="EMBL" id="KAJ1983976.1"/>
    </source>
</evidence>
<feature type="transmembrane region" description="Helical" evidence="1">
    <location>
        <begin position="213"/>
        <end position="235"/>
    </location>
</feature>
<dbReference type="Proteomes" id="UP001151582">
    <property type="component" value="Unassembled WGS sequence"/>
</dbReference>
<keyword evidence="2" id="KW-0732">Signal</keyword>
<evidence type="ECO:0000256" key="1">
    <source>
        <dbReference type="SAM" id="Phobius"/>
    </source>
</evidence>